<evidence type="ECO:0000256" key="3">
    <source>
        <dbReference type="ARBA" id="ARBA00011838"/>
    </source>
</evidence>
<keyword evidence="6 10" id="KW-0689">Ribosomal protein</keyword>
<keyword evidence="7 10" id="KW-0687">Ribonucleoprotein</keyword>
<dbReference type="AlphaFoldDB" id="A0A292II14"/>
<dbReference type="Proteomes" id="UP000261764">
    <property type="component" value="Chromosome I"/>
</dbReference>
<accession>A0A292II14</accession>
<dbReference type="GO" id="GO:0019843">
    <property type="term" value="F:rRNA binding"/>
    <property type="evidence" value="ECO:0007669"/>
    <property type="project" value="UniProtKB-UniRule"/>
</dbReference>
<dbReference type="GO" id="GO:0003735">
    <property type="term" value="F:structural constituent of ribosome"/>
    <property type="evidence" value="ECO:0007669"/>
    <property type="project" value="InterPro"/>
</dbReference>
<keyword evidence="15" id="KW-1185">Reference proteome</keyword>
<keyword evidence="5 10" id="KW-0694">RNA-binding</keyword>
<dbReference type="HAMAP" id="MF_01331_B">
    <property type="entry name" value="Ribosomal_uL22_B"/>
    <property type="match status" value="1"/>
</dbReference>
<evidence type="ECO:0000256" key="2">
    <source>
        <dbReference type="ARBA" id="ARBA00009451"/>
    </source>
</evidence>
<comment type="function">
    <text evidence="10 13">This protein binds specifically to 23S rRNA; its binding is stimulated by other ribosomal proteins, e.g., L4, L17, and L20. It is important during the early stages of 50S assembly. It makes multiple contacts with different domains of the 23S rRNA in the assembled 50S subunit and ribosome.</text>
</comment>
<reference evidence="14 15" key="1">
    <citation type="journal article" date="2015" name="Clin. Infect. Dis.">
        <title>Genomic Investigations unmask Mycoplasma amphoriforme, a new respiratory pathogen.</title>
        <authorList>
            <person name="Gillespie S.H."/>
            <person name="Ling C.L."/>
            <person name="Oravcova K."/>
            <person name="Pinheiro M."/>
            <person name="Wells L."/>
            <person name="Bryant J.M."/>
            <person name="McHugh T.D."/>
            <person name="Bebear C."/>
            <person name="Webster D."/>
            <person name="Harris S.R."/>
            <person name="Seth-Smith H.M."/>
            <person name="Thomson N.R."/>
        </authorList>
    </citation>
    <scope>NUCLEOTIDE SEQUENCE [LARGE SCALE GENOMIC DNA]</scope>
    <source>
        <strain evidence="14 15">A39</strain>
    </source>
</reference>
<evidence type="ECO:0000256" key="5">
    <source>
        <dbReference type="ARBA" id="ARBA00022884"/>
    </source>
</evidence>
<dbReference type="RefSeq" id="WP_343251488.1">
    <property type="nucleotide sequence ID" value="NZ_HG937516.1"/>
</dbReference>
<evidence type="ECO:0000256" key="10">
    <source>
        <dbReference type="HAMAP-Rule" id="MF_01331"/>
    </source>
</evidence>
<evidence type="ECO:0000313" key="14">
    <source>
        <dbReference type="EMBL" id="CDN40147.1"/>
    </source>
</evidence>
<dbReference type="EMBL" id="HG937516">
    <property type="protein sequence ID" value="CDN40147.1"/>
    <property type="molecule type" value="Genomic_DNA"/>
</dbReference>
<dbReference type="InterPro" id="IPR001063">
    <property type="entry name" value="Ribosomal_uL22"/>
</dbReference>
<dbReference type="GO" id="GO:0022625">
    <property type="term" value="C:cytosolic large ribosomal subunit"/>
    <property type="evidence" value="ECO:0007669"/>
    <property type="project" value="TreeGrafter"/>
</dbReference>
<comment type="similarity">
    <text evidence="2 10 11">Belongs to the universal ribosomal protein uL22 family.</text>
</comment>
<protein>
    <recommendedName>
        <fullName evidence="9 10">Large ribosomal subunit protein uL22</fullName>
    </recommendedName>
</protein>
<sequence length="152" mass="16800">MIATAKQNRVRISPQKARLVCQLIANKPIAKAQTILANTDKKAARILLKLLNGVISNATHNHAMNADVLYVYEVVANQGPVIKRTLPRAKGSADVIRKRSTNFVIKLSDDQNERNNAVKKIKDLVKKRALGHKKMKTKTVVNSAIGNEGEQK</sequence>
<evidence type="ECO:0000256" key="8">
    <source>
        <dbReference type="ARBA" id="ARBA00025084"/>
    </source>
</evidence>
<dbReference type="PANTHER" id="PTHR13501">
    <property type="entry name" value="CHLOROPLAST 50S RIBOSOMAL PROTEIN L22-RELATED"/>
    <property type="match status" value="1"/>
</dbReference>
<gene>
    <name evidence="10" type="primary">rplV</name>
    <name evidence="14" type="ORF">MAMA39_00220</name>
</gene>
<name>A0A292II14_9MOLU</name>
<evidence type="ECO:0000256" key="4">
    <source>
        <dbReference type="ARBA" id="ARBA00022730"/>
    </source>
</evidence>
<evidence type="ECO:0000256" key="6">
    <source>
        <dbReference type="ARBA" id="ARBA00022980"/>
    </source>
</evidence>
<dbReference type="CDD" id="cd00336">
    <property type="entry name" value="Ribosomal_L22"/>
    <property type="match status" value="1"/>
</dbReference>
<proteinExistence type="inferred from homology"/>
<evidence type="ECO:0000256" key="1">
    <source>
        <dbReference type="ARBA" id="ARBA00003478"/>
    </source>
</evidence>
<dbReference type="InterPro" id="IPR005727">
    <property type="entry name" value="Ribosomal_uL22_bac/chlpt-type"/>
</dbReference>
<evidence type="ECO:0000256" key="13">
    <source>
        <dbReference type="RuleBase" id="RU004008"/>
    </source>
</evidence>
<comment type="function">
    <text evidence="8">This protein binds specifically to 23S rRNA; its binding is stimulated by other ribosomal proteins, e.g. L4, L17, and L20. It is important during the early stages of 50S assembly. It makes multiple contacts with different domains of the 23S rRNA in the assembled 50S subunit and ribosome.</text>
</comment>
<evidence type="ECO:0000256" key="11">
    <source>
        <dbReference type="RuleBase" id="RU004005"/>
    </source>
</evidence>
<dbReference type="Gene3D" id="3.90.470.10">
    <property type="entry name" value="Ribosomal protein L22/L17"/>
    <property type="match status" value="1"/>
</dbReference>
<dbReference type="InterPro" id="IPR047867">
    <property type="entry name" value="Ribosomal_uL22_bac/org-type"/>
</dbReference>
<dbReference type="GO" id="GO:0006412">
    <property type="term" value="P:translation"/>
    <property type="evidence" value="ECO:0007669"/>
    <property type="project" value="UniProtKB-UniRule"/>
</dbReference>
<organism evidence="14 15">
    <name type="scientific">Mycoplasma amphoriforme A39</name>
    <dbReference type="NCBI Taxonomy" id="572419"/>
    <lineage>
        <taxon>Bacteria</taxon>
        <taxon>Bacillati</taxon>
        <taxon>Mycoplasmatota</taxon>
        <taxon>Mollicutes</taxon>
        <taxon>Mycoplasmataceae</taxon>
        <taxon>Mycoplasma</taxon>
    </lineage>
</organism>
<dbReference type="NCBIfam" id="TIGR01044">
    <property type="entry name" value="rplV_bact"/>
    <property type="match status" value="1"/>
</dbReference>
<dbReference type="Pfam" id="PF00237">
    <property type="entry name" value="Ribosomal_L22"/>
    <property type="match status" value="1"/>
</dbReference>
<evidence type="ECO:0000256" key="12">
    <source>
        <dbReference type="RuleBase" id="RU004006"/>
    </source>
</evidence>
<evidence type="ECO:0000256" key="7">
    <source>
        <dbReference type="ARBA" id="ARBA00023274"/>
    </source>
</evidence>
<dbReference type="PANTHER" id="PTHR13501:SF8">
    <property type="entry name" value="LARGE RIBOSOMAL SUBUNIT PROTEIN UL22M"/>
    <property type="match status" value="1"/>
</dbReference>
<evidence type="ECO:0000313" key="15">
    <source>
        <dbReference type="Proteomes" id="UP000261764"/>
    </source>
</evidence>
<comment type="function">
    <text evidence="1 10">The globular domain of the protein is located near the polypeptide exit tunnel on the outside of the subunit, while an extended beta-hairpin is found that lines the wall of the exit tunnel in the center of the 70S ribosome.</text>
</comment>
<keyword evidence="4 10" id="KW-0699">rRNA-binding</keyword>
<dbReference type="SUPFAM" id="SSF54843">
    <property type="entry name" value="Ribosomal protein L22"/>
    <property type="match status" value="1"/>
</dbReference>
<comment type="subunit">
    <text evidence="3 10 12">Part of the 50S ribosomal subunit.</text>
</comment>
<dbReference type="InterPro" id="IPR036394">
    <property type="entry name" value="Ribosomal_uL22_sf"/>
</dbReference>
<evidence type="ECO:0000256" key="9">
    <source>
        <dbReference type="ARBA" id="ARBA00035207"/>
    </source>
</evidence>
<dbReference type="KEGG" id="mamp:MAMA39_00220"/>